<organism evidence="9 10">
    <name type="scientific">Curtobacterium citri</name>
    <dbReference type="NCBI Taxonomy" id="3055139"/>
    <lineage>
        <taxon>Bacteria</taxon>
        <taxon>Bacillati</taxon>
        <taxon>Actinomycetota</taxon>
        <taxon>Actinomycetes</taxon>
        <taxon>Micrococcales</taxon>
        <taxon>Microbacteriaceae</taxon>
        <taxon>Curtobacterium</taxon>
    </lineage>
</organism>
<dbReference type="InterPro" id="IPR017853">
    <property type="entry name" value="GH"/>
</dbReference>
<dbReference type="InterPro" id="IPR014550">
    <property type="entry name" value="UCP028704_OpgC"/>
</dbReference>
<feature type="region of interest" description="Disordered" evidence="5">
    <location>
        <begin position="30"/>
        <end position="73"/>
    </location>
</feature>
<feature type="transmembrane region" description="Helical" evidence="6">
    <location>
        <begin position="696"/>
        <end position="716"/>
    </location>
</feature>
<dbReference type="Pfam" id="PF10129">
    <property type="entry name" value="OpgC_C"/>
    <property type="match status" value="1"/>
</dbReference>
<keyword evidence="10" id="KW-1185">Reference proteome</keyword>
<dbReference type="PROSITE" id="PS51764">
    <property type="entry name" value="GH26"/>
    <property type="match status" value="1"/>
</dbReference>
<feature type="transmembrane region" description="Helical" evidence="6">
    <location>
        <begin position="728"/>
        <end position="749"/>
    </location>
</feature>
<feature type="transmembrane region" description="Helical" evidence="6">
    <location>
        <begin position="566"/>
        <end position="585"/>
    </location>
</feature>
<evidence type="ECO:0000259" key="8">
    <source>
        <dbReference type="PROSITE" id="PS51764"/>
    </source>
</evidence>
<name>A0ABT7T4A6_9MICO</name>
<keyword evidence="6" id="KW-0472">Membrane</keyword>
<dbReference type="RefSeq" id="WP_289457877.1">
    <property type="nucleotide sequence ID" value="NZ_JAUCML010000002.1"/>
</dbReference>
<feature type="transmembrane region" description="Helical" evidence="6">
    <location>
        <begin position="494"/>
        <end position="515"/>
    </location>
</feature>
<dbReference type="InterPro" id="IPR000805">
    <property type="entry name" value="Glyco_hydro_26"/>
</dbReference>
<feature type="domain" description="GH26" evidence="8">
    <location>
        <begin position="62"/>
        <end position="406"/>
    </location>
</feature>
<evidence type="ECO:0000313" key="10">
    <source>
        <dbReference type="Proteomes" id="UP001237823"/>
    </source>
</evidence>
<evidence type="ECO:0000256" key="1">
    <source>
        <dbReference type="ARBA" id="ARBA00007754"/>
    </source>
</evidence>
<dbReference type="EMBL" id="JAUCML010000002">
    <property type="protein sequence ID" value="MDM7884403.1"/>
    <property type="molecule type" value="Genomic_DNA"/>
</dbReference>
<dbReference type="PANTHER" id="PTHR40079:SF4">
    <property type="entry name" value="GH26 DOMAIN-CONTAINING PROTEIN-RELATED"/>
    <property type="match status" value="1"/>
</dbReference>
<keyword evidence="6" id="KW-1133">Transmembrane helix</keyword>
<comment type="caution">
    <text evidence="4">Lacks conserved residue(s) required for the propagation of feature annotation.</text>
</comment>
<accession>A0ABT7T4A6</accession>
<evidence type="ECO:0000256" key="3">
    <source>
        <dbReference type="ARBA" id="ARBA00023295"/>
    </source>
</evidence>
<reference evidence="9 10" key="1">
    <citation type="submission" date="2023-06" db="EMBL/GenBank/DDBJ databases">
        <authorList>
            <person name="Feng G."/>
            <person name="Li J."/>
            <person name="Zhu H."/>
        </authorList>
    </citation>
    <scope>NUCLEOTIDE SEQUENCE [LARGE SCALE GENOMIC DNA]</scope>
    <source>
        <strain evidence="9 10">RHCKG23</strain>
    </source>
</reference>
<comment type="similarity">
    <text evidence="1 4">Belongs to the glycosyl hydrolase 26 family.</text>
</comment>
<evidence type="ECO:0000256" key="6">
    <source>
        <dbReference type="SAM" id="Phobius"/>
    </source>
</evidence>
<evidence type="ECO:0000256" key="5">
    <source>
        <dbReference type="SAM" id="MobiDB-lite"/>
    </source>
</evidence>
<proteinExistence type="inferred from homology"/>
<dbReference type="InterPro" id="IPR022790">
    <property type="entry name" value="GH26_dom"/>
</dbReference>
<comment type="caution">
    <text evidence="9">The sequence shown here is derived from an EMBL/GenBank/DDBJ whole genome shotgun (WGS) entry which is preliminary data.</text>
</comment>
<feature type="transmembrane region" description="Helical" evidence="6">
    <location>
        <begin position="786"/>
        <end position="813"/>
    </location>
</feature>
<evidence type="ECO:0000256" key="4">
    <source>
        <dbReference type="PROSITE-ProRule" id="PRU01100"/>
    </source>
</evidence>
<keyword evidence="2" id="KW-0378">Hydrolase</keyword>
<dbReference type="Proteomes" id="UP001237823">
    <property type="component" value="Unassembled WGS sequence"/>
</dbReference>
<keyword evidence="3" id="KW-0326">Glycosidase</keyword>
<gene>
    <name evidence="9" type="primary">opgC</name>
    <name evidence="9" type="ORF">QUG92_04740</name>
</gene>
<evidence type="ECO:0000256" key="2">
    <source>
        <dbReference type="ARBA" id="ARBA00022801"/>
    </source>
</evidence>
<feature type="chain" id="PRO_5045880462" evidence="7">
    <location>
        <begin position="32"/>
        <end position="873"/>
    </location>
</feature>
<feature type="transmembrane region" description="Helical" evidence="6">
    <location>
        <begin position="845"/>
        <end position="862"/>
    </location>
</feature>
<sequence length="873" mass="95139">MQPVRGALAKVVASVVVAGTLLLGGALPASAASTAPSASPSPSASSSSASSAPAASPSASSAPAASSSRSPSGGLLPADGRAWFGPDLDWGSDAPDGYAGRLGAVPSVYGVEIEYPFDRSARDEFLRATRAAAAQGAVLAVSLEPSRALDTLTRADARTANRLFQQVHEQYDTQLLVRFAPQMNGTWVQWGQQPTAFVSAFRALAAAVHAGDSDAAMVWSPSYGAGYPFGESAGRLEDLTDADVARLDTNGDGRLTAADDPYGPYWPGATSVDWVGLSMFSFGKGKATEAAGRYVPLTSNELPEAGEVEARFDETWGYEEPQTAGSFTERFAQGQDRPMVLDTGALYDHSLRGADELAIKQAWWRQVIAAVQDRPEVRAVTFLETNRREPEAGNRVADWRDTAVPGIAGSFRTDLEQSRHFVDGPVTERVTPQDGAAAISQEYETGGDQMAWIVWCAFGLAAAFLLSGIVGRLLPSWRYPDDGKPGRDLRLDLFRGFIILAVVITHIEIGGPYSYITLHAVGAITGAEMFVFLSGMVLGMTYPFAIKKFGEWVAAVGAWKRARKQYVVTLAVILVVFALSFVPFLNTDAITTFTDRGTGTGGVGAEGRVYDLYPNAMQLLAYPPPWFAIRQFLLLEMGPWPFNIMGLFVVLSLFIPLCMWVVRRGFWWALLVVSWGLYALQALVPELRPLNSQFESVFPLLTWQVVFTHGLVLGYYRRQVIGALTGRLGKVLIGVGITGYALFLVYVWAGNHFGFTPVPFPASMYDTLYNTAYQRVDLQWGRLVDIAFFAIVSYAILTVFWKPIATVLGWLWIPIGQASLYVFVWQVFFALAIASIPGVDWYNGWIGFAAHTLLILLVWYMIRKRFLFSVIPR</sequence>
<dbReference type="Gene3D" id="3.20.20.80">
    <property type="entry name" value="Glycosidases"/>
    <property type="match status" value="1"/>
</dbReference>
<feature type="transmembrane region" description="Helical" evidence="6">
    <location>
        <begin position="666"/>
        <end position="684"/>
    </location>
</feature>
<keyword evidence="7" id="KW-0732">Signal</keyword>
<feature type="transmembrane region" description="Helical" evidence="6">
    <location>
        <begin position="452"/>
        <end position="474"/>
    </location>
</feature>
<feature type="transmembrane region" description="Helical" evidence="6">
    <location>
        <begin position="521"/>
        <end position="545"/>
    </location>
</feature>
<evidence type="ECO:0000256" key="7">
    <source>
        <dbReference type="SAM" id="SignalP"/>
    </source>
</evidence>
<dbReference type="PANTHER" id="PTHR40079">
    <property type="entry name" value="MANNAN ENDO-1,4-BETA-MANNOSIDASE E-RELATED"/>
    <property type="match status" value="1"/>
</dbReference>
<keyword evidence="6" id="KW-0812">Transmembrane</keyword>
<evidence type="ECO:0000313" key="9">
    <source>
        <dbReference type="EMBL" id="MDM7884403.1"/>
    </source>
</evidence>
<dbReference type="SUPFAM" id="SSF51445">
    <property type="entry name" value="(Trans)glycosidases"/>
    <property type="match status" value="1"/>
</dbReference>
<protein>
    <submittedName>
        <fullName evidence="9">OpgC domain-containing protein</fullName>
    </submittedName>
</protein>
<feature type="signal peptide" evidence="7">
    <location>
        <begin position="1"/>
        <end position="31"/>
    </location>
</feature>
<feature type="transmembrane region" description="Helical" evidence="6">
    <location>
        <begin position="640"/>
        <end position="659"/>
    </location>
</feature>